<dbReference type="PANTHER" id="PTHR10634:SF116">
    <property type="entry name" value="ZINC FINGER A20 AND AN1 DOMAIN-CONTAINING STRESS-ASSOCIATED PROTEIN 1"/>
    <property type="match status" value="1"/>
</dbReference>
<dbReference type="PROSITE" id="PS51036">
    <property type="entry name" value="ZF_A20"/>
    <property type="match status" value="1"/>
</dbReference>
<dbReference type="Proteomes" id="UP000501690">
    <property type="component" value="Linkage Group LG2"/>
</dbReference>
<dbReference type="Pfam" id="PF01428">
    <property type="entry name" value="zf-AN1"/>
    <property type="match status" value="1"/>
</dbReference>
<protein>
    <recommendedName>
        <fullName evidence="10">Zinc finger protein</fullName>
    </recommendedName>
</protein>
<dbReference type="SUPFAM" id="SSF57716">
    <property type="entry name" value="Glucocorticoid receptor-like (DNA-binding domain)"/>
    <property type="match status" value="1"/>
</dbReference>
<reference evidence="8 9" key="1">
    <citation type="submission" date="2019-04" db="EMBL/GenBank/DDBJ databases">
        <title>An improved genome assembly and genetic linkage map for asparagus bean, Vigna unguiculata ssp. sesquipedialis.</title>
        <authorList>
            <person name="Xia Q."/>
            <person name="Zhang R."/>
            <person name="Dong Y."/>
        </authorList>
    </citation>
    <scope>NUCLEOTIDE SEQUENCE [LARGE SCALE GENOMIC DNA]</scope>
    <source>
        <tissue evidence="8">Leaf</tissue>
    </source>
</reference>
<dbReference type="InterPro" id="IPR050652">
    <property type="entry name" value="AN1_A20_ZnFinger"/>
</dbReference>
<evidence type="ECO:0000256" key="5">
    <source>
        <dbReference type="PROSITE-ProRule" id="PRU00449"/>
    </source>
</evidence>
<dbReference type="InterPro" id="IPR002653">
    <property type="entry name" value="Znf_A20"/>
</dbReference>
<evidence type="ECO:0000256" key="4">
    <source>
        <dbReference type="ARBA" id="ARBA00022833"/>
    </source>
</evidence>
<dbReference type="Gene3D" id="4.10.1110.10">
    <property type="entry name" value="AN1-like Zinc finger"/>
    <property type="match status" value="1"/>
</dbReference>
<gene>
    <name evidence="8" type="ORF">DEO72_LG2g1570</name>
</gene>
<name>A0A4D6KXS4_VIGUN</name>
<evidence type="ECO:0000313" key="8">
    <source>
        <dbReference type="EMBL" id="QCD81245.1"/>
    </source>
</evidence>
<dbReference type="PROSITE" id="PS51039">
    <property type="entry name" value="ZF_AN1"/>
    <property type="match status" value="1"/>
</dbReference>
<dbReference type="AlphaFoldDB" id="A0A4D6KXS4"/>
<sequence length="150" mass="16280">MSSSQHTNGTSYPTSEPKLCANNCGFFGTPENGNFCSKCYKQLCVQVPPSAINSLFCQSASPALLDVVKPSSSVEPSPPCAAEPSKPKNRCECCNKKVGLTGFVCKCGITFCGVHRYPEKHQCTYDFRTAGREAISKENPIVKGDKVQRF</sequence>
<dbReference type="Gramene" id="Vigun03g307200.1.v1.2">
    <property type="protein sequence ID" value="Vigun03g307200.1.v1.2.CDS.1"/>
    <property type="gene ID" value="Vigun03g307200.v1.2"/>
</dbReference>
<evidence type="ECO:0000313" key="9">
    <source>
        <dbReference type="Proteomes" id="UP000501690"/>
    </source>
</evidence>
<evidence type="ECO:0000259" key="7">
    <source>
        <dbReference type="PROSITE" id="PS51039"/>
    </source>
</evidence>
<keyword evidence="2" id="KW-0479">Metal-binding</keyword>
<dbReference type="Pfam" id="PF01754">
    <property type="entry name" value="zf-A20"/>
    <property type="match status" value="1"/>
</dbReference>
<dbReference type="OrthoDB" id="428577at2759"/>
<feature type="domain" description="AN1-type" evidence="7">
    <location>
        <begin position="85"/>
        <end position="131"/>
    </location>
</feature>
<accession>A0A4D6KXS4</accession>
<dbReference type="PANTHER" id="PTHR10634">
    <property type="entry name" value="AN1-TYPE ZINC FINGER PROTEIN"/>
    <property type="match status" value="1"/>
</dbReference>
<keyword evidence="3 5" id="KW-0863">Zinc-finger</keyword>
<dbReference type="EMBL" id="CP039346">
    <property type="protein sequence ID" value="QCD81245.1"/>
    <property type="molecule type" value="Genomic_DNA"/>
</dbReference>
<proteinExistence type="predicted"/>
<feature type="domain" description="A20-type" evidence="6">
    <location>
        <begin position="14"/>
        <end position="48"/>
    </location>
</feature>
<comment type="function">
    <text evidence="1">May be involved in environmental stress response.</text>
</comment>
<evidence type="ECO:0000256" key="3">
    <source>
        <dbReference type="ARBA" id="ARBA00022771"/>
    </source>
</evidence>
<dbReference type="GO" id="GO:0043161">
    <property type="term" value="P:proteasome-mediated ubiquitin-dependent protein catabolic process"/>
    <property type="evidence" value="ECO:0007669"/>
    <property type="project" value="TreeGrafter"/>
</dbReference>
<evidence type="ECO:0000256" key="2">
    <source>
        <dbReference type="ARBA" id="ARBA00022723"/>
    </source>
</evidence>
<evidence type="ECO:0000259" key="6">
    <source>
        <dbReference type="PROSITE" id="PS51036"/>
    </source>
</evidence>
<evidence type="ECO:0008006" key="10">
    <source>
        <dbReference type="Google" id="ProtNLM"/>
    </source>
</evidence>
<dbReference type="SMART" id="SM00259">
    <property type="entry name" value="ZnF_A20"/>
    <property type="match status" value="1"/>
</dbReference>
<keyword evidence="4" id="KW-0862">Zinc</keyword>
<dbReference type="GO" id="GO:0008270">
    <property type="term" value="F:zinc ion binding"/>
    <property type="evidence" value="ECO:0007669"/>
    <property type="project" value="UniProtKB-KW"/>
</dbReference>
<dbReference type="InterPro" id="IPR000058">
    <property type="entry name" value="Znf_AN1"/>
</dbReference>
<dbReference type="InterPro" id="IPR035896">
    <property type="entry name" value="AN1-like_Znf"/>
</dbReference>
<organism evidence="8 9">
    <name type="scientific">Vigna unguiculata</name>
    <name type="common">Cowpea</name>
    <dbReference type="NCBI Taxonomy" id="3917"/>
    <lineage>
        <taxon>Eukaryota</taxon>
        <taxon>Viridiplantae</taxon>
        <taxon>Streptophyta</taxon>
        <taxon>Embryophyta</taxon>
        <taxon>Tracheophyta</taxon>
        <taxon>Spermatophyta</taxon>
        <taxon>Magnoliopsida</taxon>
        <taxon>eudicotyledons</taxon>
        <taxon>Gunneridae</taxon>
        <taxon>Pentapetalae</taxon>
        <taxon>rosids</taxon>
        <taxon>fabids</taxon>
        <taxon>Fabales</taxon>
        <taxon>Fabaceae</taxon>
        <taxon>Papilionoideae</taxon>
        <taxon>50 kb inversion clade</taxon>
        <taxon>NPAAA clade</taxon>
        <taxon>indigoferoid/millettioid clade</taxon>
        <taxon>Phaseoleae</taxon>
        <taxon>Vigna</taxon>
    </lineage>
</organism>
<keyword evidence="9" id="KW-1185">Reference proteome</keyword>
<dbReference type="SMART" id="SM00154">
    <property type="entry name" value="ZnF_AN1"/>
    <property type="match status" value="1"/>
</dbReference>
<dbReference type="FunFam" id="4.10.1110.10:FF:000001">
    <property type="entry name" value="Zinc finger AN1-type containing 6"/>
    <property type="match status" value="1"/>
</dbReference>
<dbReference type="Gene3D" id="1.20.5.4770">
    <property type="match status" value="1"/>
</dbReference>
<evidence type="ECO:0000256" key="1">
    <source>
        <dbReference type="ARBA" id="ARBA00003732"/>
    </source>
</evidence>
<dbReference type="SUPFAM" id="SSF118310">
    <property type="entry name" value="AN1-like Zinc finger"/>
    <property type="match status" value="1"/>
</dbReference>
<dbReference type="GO" id="GO:0003677">
    <property type="term" value="F:DNA binding"/>
    <property type="evidence" value="ECO:0007669"/>
    <property type="project" value="InterPro"/>
</dbReference>